<evidence type="ECO:0000313" key="2">
    <source>
        <dbReference type="Proteomes" id="UP000499080"/>
    </source>
</evidence>
<feature type="non-terminal residue" evidence="1">
    <location>
        <position position="88"/>
    </location>
</feature>
<accession>A0A4Y2WV79</accession>
<protein>
    <submittedName>
        <fullName evidence="1">Uncharacterized protein</fullName>
    </submittedName>
</protein>
<dbReference type="Proteomes" id="UP000499080">
    <property type="component" value="Unassembled WGS sequence"/>
</dbReference>
<dbReference type="EMBL" id="BGPR01065771">
    <property type="protein sequence ID" value="GBO40524.1"/>
    <property type="molecule type" value="Genomic_DNA"/>
</dbReference>
<organism evidence="1 2">
    <name type="scientific">Araneus ventricosus</name>
    <name type="common">Orbweaver spider</name>
    <name type="synonym">Epeira ventricosa</name>
    <dbReference type="NCBI Taxonomy" id="182803"/>
    <lineage>
        <taxon>Eukaryota</taxon>
        <taxon>Metazoa</taxon>
        <taxon>Ecdysozoa</taxon>
        <taxon>Arthropoda</taxon>
        <taxon>Chelicerata</taxon>
        <taxon>Arachnida</taxon>
        <taxon>Araneae</taxon>
        <taxon>Araneomorphae</taxon>
        <taxon>Entelegynae</taxon>
        <taxon>Araneoidea</taxon>
        <taxon>Araneidae</taxon>
        <taxon>Araneus</taxon>
    </lineage>
</organism>
<dbReference type="OrthoDB" id="6414629at2759"/>
<reference evidence="1 2" key="1">
    <citation type="journal article" date="2019" name="Sci. Rep.">
        <title>Orb-weaving spider Araneus ventricosus genome elucidates the spidroin gene catalogue.</title>
        <authorList>
            <person name="Kono N."/>
            <person name="Nakamura H."/>
            <person name="Ohtoshi R."/>
            <person name="Moran D.A.P."/>
            <person name="Shinohara A."/>
            <person name="Yoshida Y."/>
            <person name="Fujiwara M."/>
            <person name="Mori M."/>
            <person name="Tomita M."/>
            <person name="Arakawa K."/>
        </authorList>
    </citation>
    <scope>NUCLEOTIDE SEQUENCE [LARGE SCALE GENOMIC DNA]</scope>
</reference>
<proteinExistence type="predicted"/>
<evidence type="ECO:0000313" key="1">
    <source>
        <dbReference type="EMBL" id="GBO40524.1"/>
    </source>
</evidence>
<sequence>MSDRDPSWGGLQIVLLEHIPPIISVECQTEKLCYPNDPIGQRINPVRVGLIGLCKEGCDTELLYEWQVFGVDAEGNETYLAEAGEFLV</sequence>
<keyword evidence="2" id="KW-1185">Reference proteome</keyword>
<dbReference type="AlphaFoldDB" id="A0A4Y2WV79"/>
<comment type="caution">
    <text evidence="1">The sequence shown here is derived from an EMBL/GenBank/DDBJ whole genome shotgun (WGS) entry which is preliminary data.</text>
</comment>
<name>A0A4Y2WV79_ARAVE</name>
<gene>
    <name evidence="1" type="ORF">AVEN_261752_1</name>
</gene>